<dbReference type="Gene3D" id="1.20.58.830">
    <property type="match status" value="1"/>
</dbReference>
<feature type="region of interest" description="Disordered" evidence="1">
    <location>
        <begin position="378"/>
        <end position="420"/>
    </location>
</feature>
<feature type="compositionally biased region" description="Acidic residues" evidence="1">
    <location>
        <begin position="401"/>
        <end position="414"/>
    </location>
</feature>
<dbReference type="AlphaFoldDB" id="A0A024WFY2"/>
<feature type="compositionally biased region" description="Pro residues" evidence="1">
    <location>
        <begin position="446"/>
        <end position="457"/>
    </location>
</feature>
<evidence type="ECO:0000256" key="2">
    <source>
        <dbReference type="SAM" id="Phobius"/>
    </source>
</evidence>
<dbReference type="Pfam" id="PF22672">
    <property type="entry name" value="DBL_C"/>
    <property type="match status" value="1"/>
</dbReference>
<feature type="domain" description="Duffy-binding-like" evidence="5">
    <location>
        <begin position="1"/>
        <end position="131"/>
    </location>
</feature>
<dbReference type="SUPFAM" id="SSF140924">
    <property type="entry name" value="Duffy binding domain-like"/>
    <property type="match status" value="2"/>
</dbReference>
<evidence type="ECO:0000259" key="4">
    <source>
        <dbReference type="Pfam" id="PF18562"/>
    </source>
</evidence>
<feature type="non-terminal residue" evidence="6">
    <location>
        <position position="520"/>
    </location>
</feature>
<dbReference type="EMBL" id="KI925791">
    <property type="protein sequence ID" value="ETW46044.1"/>
    <property type="molecule type" value="Genomic_DNA"/>
</dbReference>
<feature type="transmembrane region" description="Helical" evidence="2">
    <location>
        <begin position="498"/>
        <end position="519"/>
    </location>
</feature>
<evidence type="ECO:0000259" key="5">
    <source>
        <dbReference type="Pfam" id="PF22672"/>
    </source>
</evidence>
<dbReference type="Gene3D" id="1.20.58.1930">
    <property type="match status" value="1"/>
</dbReference>
<dbReference type="InterPro" id="IPR054595">
    <property type="entry name" value="DBL_C"/>
</dbReference>
<feature type="compositionally biased region" description="Polar residues" evidence="1">
    <location>
        <begin position="486"/>
        <end position="497"/>
    </location>
</feature>
<feature type="non-terminal residue" evidence="6">
    <location>
        <position position="1"/>
    </location>
</feature>
<dbReference type="Pfam" id="PF18562">
    <property type="entry name" value="CIDR1_gamma"/>
    <property type="match status" value="1"/>
</dbReference>
<name>A0A024WFY2_PLAFA</name>
<feature type="domain" description="Cysteine-rich interdomain region 1 gamma" evidence="4">
    <location>
        <begin position="177"/>
        <end position="225"/>
    </location>
</feature>
<keyword evidence="2" id="KW-1133">Transmembrane helix</keyword>
<sequence>RKKRLEQIKVDCYRNGGRGDKQYSGDGEDCTQMLPADPTTLPALGSSCPKSCSSYRKWIERKNTQYDKQQNAYSNQKENCKKGSDNGFCETLRNYNDAADFLEKLGPCSKINSGEVKKFFDKNGDTFKHAKDCAPCSKFKIKCENGYCSGGTNETCNGTTVITSENFEQMGQTAKEFVMRVSDKSGNEFQNDLNECAGADIFQGIKENKWTCGYVCGYDVCKPKNGNGQNDGTYIIQIRALFKRWLETFFEDYNKINDKISHCMKKGEGYKCIKECGKKCDCVGKWEEEKRKEWEEIKKRYLEQHKVTQSQVFEVKSFLQQGMFTYDVDKAIKPCDGLEKFQNSTDCTVAGSSESGKDGTQKDIVECLLDKLQTKANKCKDDHKPSGETQRTCDESSTPLVEDDDPLEEVDQNPEDAQKMIPKICGDVIQKIPKEKKEGGCEEAPTTPPEPAPPPPSEEQIEQTLVPKHKDEGPPPKKPEAPATPNHQPLPSDNTSDILKTTIPFGIAIALTSIVFLFLK</sequence>
<dbReference type="Proteomes" id="UP000030699">
    <property type="component" value="Unassembled WGS sequence"/>
</dbReference>
<dbReference type="FunFam" id="1.20.58.1930:FF:000001">
    <property type="entry name" value="Erythrocyte membrane protein 1, PfEMP1"/>
    <property type="match status" value="1"/>
</dbReference>
<keyword evidence="2" id="KW-0812">Transmembrane</keyword>
<dbReference type="InterPro" id="IPR004258">
    <property type="entry name" value="DBL"/>
</dbReference>
<dbReference type="InterPro" id="IPR041480">
    <property type="entry name" value="CIDR1_gamma"/>
</dbReference>
<keyword evidence="2" id="KW-0472">Membrane</keyword>
<evidence type="ECO:0000256" key="1">
    <source>
        <dbReference type="SAM" id="MobiDB-lite"/>
    </source>
</evidence>
<reference evidence="6 7" key="2">
    <citation type="submission" date="2013-02" db="EMBL/GenBank/DDBJ databases">
        <title>The Genome Sequence of Plasmodium falciparum MaliPS096_E11.</title>
        <authorList>
            <consortium name="The Broad Institute Genome Sequencing Platform"/>
            <consortium name="The Broad Institute Genome Sequencing Center for Infectious Disease"/>
            <person name="Neafsey D."/>
            <person name="Cheeseman I."/>
            <person name="Volkman S."/>
            <person name="Adams J."/>
            <person name="Walker B."/>
            <person name="Young S.K."/>
            <person name="Zeng Q."/>
            <person name="Gargeya S."/>
            <person name="Fitzgerald M."/>
            <person name="Haas B."/>
            <person name="Abouelleil A."/>
            <person name="Alvarado L."/>
            <person name="Arachchi H.M."/>
            <person name="Berlin A.M."/>
            <person name="Chapman S.B."/>
            <person name="Dewar J."/>
            <person name="Goldberg J."/>
            <person name="Griggs A."/>
            <person name="Gujja S."/>
            <person name="Hansen M."/>
            <person name="Howarth C."/>
            <person name="Imamovic A."/>
            <person name="Larimer J."/>
            <person name="McCowan C."/>
            <person name="Murphy C."/>
            <person name="Neiman D."/>
            <person name="Pearson M."/>
            <person name="Priest M."/>
            <person name="Roberts A."/>
            <person name="Saif S."/>
            <person name="Shea T."/>
            <person name="Sisk P."/>
            <person name="Sykes S."/>
            <person name="Wortman J."/>
            <person name="Nusbaum C."/>
            <person name="Birren B."/>
        </authorList>
    </citation>
    <scope>NUCLEOTIDE SEQUENCE [LARGE SCALE GENOMIC DNA]</scope>
    <source>
        <strain evidence="6 7">MaliPS096_E11</strain>
    </source>
</reference>
<organism evidence="6 7">
    <name type="scientific">Plasmodium falciparum MaliPS096_E11</name>
    <dbReference type="NCBI Taxonomy" id="1036727"/>
    <lineage>
        <taxon>Eukaryota</taxon>
        <taxon>Sar</taxon>
        <taxon>Alveolata</taxon>
        <taxon>Apicomplexa</taxon>
        <taxon>Aconoidasida</taxon>
        <taxon>Haemosporida</taxon>
        <taxon>Plasmodiidae</taxon>
        <taxon>Plasmodium</taxon>
        <taxon>Plasmodium (Laverania)</taxon>
    </lineage>
</organism>
<reference evidence="6 7" key="1">
    <citation type="submission" date="2013-02" db="EMBL/GenBank/DDBJ databases">
        <title>The Genome Annotation of Plasmodium falciparum MaliPS096_E11.</title>
        <authorList>
            <consortium name="The Broad Institute Genome Sequencing Platform"/>
            <consortium name="The Broad Institute Genome Sequencing Center for Infectious Disease"/>
            <person name="Neafsey D."/>
            <person name="Hoffman S."/>
            <person name="Volkman S."/>
            <person name="Rosenthal P."/>
            <person name="Walker B."/>
            <person name="Young S.K."/>
            <person name="Zeng Q."/>
            <person name="Gargeya S."/>
            <person name="Fitzgerald M."/>
            <person name="Haas B."/>
            <person name="Abouelleil A."/>
            <person name="Allen A.W."/>
            <person name="Alvarado L."/>
            <person name="Arachchi H.M."/>
            <person name="Berlin A.M."/>
            <person name="Chapman S.B."/>
            <person name="Gainer-Dewar J."/>
            <person name="Goldberg J."/>
            <person name="Griggs A."/>
            <person name="Gujja S."/>
            <person name="Hansen M."/>
            <person name="Howarth C."/>
            <person name="Imamovic A."/>
            <person name="Ireland A."/>
            <person name="Larimer J."/>
            <person name="McCowan C."/>
            <person name="Murphy C."/>
            <person name="Pearson M."/>
            <person name="Poon T.W."/>
            <person name="Priest M."/>
            <person name="Roberts A."/>
            <person name="Saif S."/>
            <person name="Shea T."/>
            <person name="Sisk P."/>
            <person name="Sykes S."/>
            <person name="Wortman J."/>
            <person name="Nusbaum C."/>
            <person name="Birren B."/>
        </authorList>
    </citation>
    <scope>NUCLEOTIDE SEQUENCE [LARGE SCALE GENOMIC DNA]</scope>
    <source>
        <strain evidence="6 7">MaliPS096_E11</strain>
    </source>
</reference>
<accession>A0A024WFY2</accession>
<evidence type="ECO:0000259" key="3">
    <source>
        <dbReference type="Pfam" id="PF03011"/>
    </source>
</evidence>
<feature type="region of interest" description="Disordered" evidence="1">
    <location>
        <begin position="434"/>
        <end position="497"/>
    </location>
</feature>
<feature type="domain" description="Duffy-binding-like" evidence="3">
    <location>
        <begin position="241"/>
        <end position="384"/>
    </location>
</feature>
<feature type="compositionally biased region" description="Basic and acidic residues" evidence="1">
    <location>
        <begin position="468"/>
        <end position="480"/>
    </location>
</feature>
<evidence type="ECO:0000313" key="7">
    <source>
        <dbReference type="Proteomes" id="UP000030699"/>
    </source>
</evidence>
<evidence type="ECO:0000313" key="6">
    <source>
        <dbReference type="EMBL" id="ETW46044.1"/>
    </source>
</evidence>
<evidence type="ECO:0008006" key="8">
    <source>
        <dbReference type="Google" id="ProtNLM"/>
    </source>
</evidence>
<feature type="compositionally biased region" description="Basic and acidic residues" evidence="1">
    <location>
        <begin position="378"/>
        <end position="394"/>
    </location>
</feature>
<proteinExistence type="predicted"/>
<protein>
    <recommendedName>
        <fullName evidence="8">Duffy-binding-like domain-containing protein</fullName>
    </recommendedName>
</protein>
<dbReference type="Pfam" id="PF03011">
    <property type="entry name" value="PFEMP"/>
    <property type="match status" value="1"/>
</dbReference>
<gene>
    <name evidence="6" type="ORF">PFMALIP_05891</name>
</gene>